<dbReference type="EMBL" id="CP104973">
    <property type="protein sequence ID" value="UXN62623.1"/>
    <property type="molecule type" value="Genomic_DNA"/>
</dbReference>
<reference evidence="1" key="1">
    <citation type="submission" date="2022-09" db="EMBL/GenBank/DDBJ databases">
        <title>Interaction between co-microsymbionts with complementary sets of symbiotic genes in legume-rhizobium systems.</title>
        <authorList>
            <person name="Safronova V."/>
            <person name="Sazanova A."/>
            <person name="Afonin A."/>
            <person name="Chirak E."/>
        </authorList>
    </citation>
    <scope>NUCLEOTIDE SEQUENCE</scope>
    <source>
        <strain evidence="1">A18/3m</strain>
    </source>
</reference>
<dbReference type="Proteomes" id="UP001061991">
    <property type="component" value="Chromosome"/>
</dbReference>
<keyword evidence="2" id="KW-1185">Reference proteome</keyword>
<sequence>MRKSARNNAALAALAIQKIRQIRSKSDENKDLKPEDKASIPLLGTAYIIRQFKREEEIRLLRSIYGRKFVQISIFLDKEERKKIIMKKIRAFSMKSIGDADCEKQAIDLIDVDNHEKNDEFGQRISDVFHLGDVFVLGREKTEAYRTINRFIESFFGNNGVSPTKMEYGMYAAAGAALRSIDLSRQVGAAIFSPDGEIISAGCNEVPKAFGGSYWCDDLGATHRDFDEGGDANQQRKMEILHDFVERLGKQGYLSDTLTSKGDVYEQVGVLTENPLIKESQLMDIIEYGRMIHAEMLAITDAARLGKAVKNSILFCTTFPCHVCAKHIVASGIRRLVFLEPYPKSYAEKLHSDSISFYSNDADSHVIFEPFIGISPRRYRDIFEKRKRKDSTGKAQEWSDGKKVPRIEDRSPAYVENEVSGTLILKGLRPIKAATSPAS</sequence>
<accession>A0ACD4D9Z5</accession>
<name>A0ACD4D9Z5_9HYPH</name>
<proteinExistence type="predicted"/>
<evidence type="ECO:0000313" key="1">
    <source>
        <dbReference type="EMBL" id="UXN62623.1"/>
    </source>
</evidence>
<evidence type="ECO:0000313" key="2">
    <source>
        <dbReference type="Proteomes" id="UP001061991"/>
    </source>
</evidence>
<gene>
    <name evidence="1" type="ORF">N8E88_16210</name>
</gene>
<protein>
    <submittedName>
        <fullName evidence="1">Anti-phage dCTP deaminase</fullName>
    </submittedName>
</protein>
<organism evidence="1 2">
    <name type="scientific">Phyllobacterium zundukense</name>
    <dbReference type="NCBI Taxonomy" id="1867719"/>
    <lineage>
        <taxon>Bacteria</taxon>
        <taxon>Pseudomonadati</taxon>
        <taxon>Pseudomonadota</taxon>
        <taxon>Alphaproteobacteria</taxon>
        <taxon>Hyphomicrobiales</taxon>
        <taxon>Phyllobacteriaceae</taxon>
        <taxon>Phyllobacterium</taxon>
    </lineage>
</organism>